<reference evidence="1 2" key="2">
    <citation type="journal article" date="2022" name="Mol. Ecol. Resour.">
        <title>The genomes of chicory, endive, great burdock and yacon provide insights into Asteraceae paleo-polyploidization history and plant inulin production.</title>
        <authorList>
            <person name="Fan W."/>
            <person name="Wang S."/>
            <person name="Wang H."/>
            <person name="Wang A."/>
            <person name="Jiang F."/>
            <person name="Liu H."/>
            <person name="Zhao H."/>
            <person name="Xu D."/>
            <person name="Zhang Y."/>
        </authorList>
    </citation>
    <scope>NUCLEOTIDE SEQUENCE [LARGE SCALE GENOMIC DNA]</scope>
    <source>
        <strain evidence="2">cv. Punajuju</strain>
        <tissue evidence="1">Leaves</tissue>
    </source>
</reference>
<keyword evidence="2" id="KW-1185">Reference proteome</keyword>
<organism evidence="1 2">
    <name type="scientific">Cichorium intybus</name>
    <name type="common">Chicory</name>
    <dbReference type="NCBI Taxonomy" id="13427"/>
    <lineage>
        <taxon>Eukaryota</taxon>
        <taxon>Viridiplantae</taxon>
        <taxon>Streptophyta</taxon>
        <taxon>Embryophyta</taxon>
        <taxon>Tracheophyta</taxon>
        <taxon>Spermatophyta</taxon>
        <taxon>Magnoliopsida</taxon>
        <taxon>eudicotyledons</taxon>
        <taxon>Gunneridae</taxon>
        <taxon>Pentapetalae</taxon>
        <taxon>asterids</taxon>
        <taxon>campanulids</taxon>
        <taxon>Asterales</taxon>
        <taxon>Asteraceae</taxon>
        <taxon>Cichorioideae</taxon>
        <taxon>Cichorieae</taxon>
        <taxon>Cichoriinae</taxon>
        <taxon>Cichorium</taxon>
    </lineage>
</organism>
<protein>
    <submittedName>
        <fullName evidence="1">Uncharacterized protein</fullName>
    </submittedName>
</protein>
<dbReference type="Proteomes" id="UP001055811">
    <property type="component" value="Linkage Group LG09"/>
</dbReference>
<reference evidence="2" key="1">
    <citation type="journal article" date="2022" name="Mol. Ecol. Resour.">
        <title>The genomes of chicory, endive, great burdock and yacon provide insights into Asteraceae palaeo-polyploidization history and plant inulin production.</title>
        <authorList>
            <person name="Fan W."/>
            <person name="Wang S."/>
            <person name="Wang H."/>
            <person name="Wang A."/>
            <person name="Jiang F."/>
            <person name="Liu H."/>
            <person name="Zhao H."/>
            <person name="Xu D."/>
            <person name="Zhang Y."/>
        </authorList>
    </citation>
    <scope>NUCLEOTIDE SEQUENCE [LARGE SCALE GENOMIC DNA]</scope>
    <source>
        <strain evidence="2">cv. Punajuju</strain>
    </source>
</reference>
<gene>
    <name evidence="1" type="ORF">L2E82_49271</name>
</gene>
<accession>A0ACB8YZ88</accession>
<evidence type="ECO:0000313" key="1">
    <source>
        <dbReference type="EMBL" id="KAI3691057.1"/>
    </source>
</evidence>
<evidence type="ECO:0000313" key="2">
    <source>
        <dbReference type="Proteomes" id="UP001055811"/>
    </source>
</evidence>
<sequence>MEEQMKAMEQRQETMEAEMRTQFTTMGNQFSTIEAHLAEFVNMMKMQPRINEQPPRLGQNRVEPVRHEQPRTLGYVPKIEFPVFDGMNARNWVKRNLGSLAI</sequence>
<proteinExistence type="predicted"/>
<comment type="caution">
    <text evidence="1">The sequence shown here is derived from an EMBL/GenBank/DDBJ whole genome shotgun (WGS) entry which is preliminary data.</text>
</comment>
<dbReference type="EMBL" id="CM042017">
    <property type="protein sequence ID" value="KAI3691057.1"/>
    <property type="molecule type" value="Genomic_DNA"/>
</dbReference>
<name>A0ACB8YZ88_CICIN</name>